<dbReference type="GO" id="GO:0032259">
    <property type="term" value="P:methylation"/>
    <property type="evidence" value="ECO:0007669"/>
    <property type="project" value="UniProtKB-KW"/>
</dbReference>
<dbReference type="InterPro" id="IPR029063">
    <property type="entry name" value="SAM-dependent_MTases_sf"/>
</dbReference>
<proteinExistence type="predicted"/>
<sequence length="474" mass="55267">MKDTSKKLFTTGEFAKKAGVTLRTLRYYDKIGLLGPSSHNELGHRLYSKEDFGKLQKILTLKFIGLSLEDIANIMKYDLNHKDLKKSLEIQKEIMKKKIKHIHSIIKAIDEAADNIDFNKEMDWDKFINIISAINSDKNWMQQYENASNLKARITLHELFSTNKEGWMPWFFKELKQELSRISSSCKNYNEKIDNHNELGLNDLEVDKLELNKSEVNNLKSNDLDVNNIGLNKLDIYNLKVNNLELDNLESKQSNIKILELGCGDASLWNKNFHRIPPEWEITLTDFSEGMLKDAKKNLREKSNRFNFKIVNAESIPFKDESFNIVIANHMLYHVSNINMALEEINRVLKSEGILFASTVGKNHMKEIREIISTFDIYNLTSKSWEDTDSFQLENGLKIVSEYFDMVELKRYKDNLKVTDPVYVLDYIFSMPGNNKINLSSKDLKKIYNYLEDTIKEKENIYITKDTGYFKGKK</sequence>
<gene>
    <name evidence="3" type="ORF">EXM42_11485</name>
</gene>
<comment type="caution">
    <text evidence="3">The sequence shown here is derived from an EMBL/GenBank/DDBJ whole genome shotgun (WGS) entry which is preliminary data.</text>
</comment>
<dbReference type="Gene3D" id="1.10.1660.10">
    <property type="match status" value="1"/>
</dbReference>
<accession>A0A6M0T0U1</accession>
<dbReference type="AlphaFoldDB" id="A0A6M0T0U1"/>
<dbReference type="PANTHER" id="PTHR30204:SF96">
    <property type="entry name" value="CHROMOSOME-ANCHORING PROTEIN RACA"/>
    <property type="match status" value="1"/>
</dbReference>
<evidence type="ECO:0000313" key="4">
    <source>
        <dbReference type="Proteomes" id="UP000473089"/>
    </source>
</evidence>
<dbReference type="PROSITE" id="PS50937">
    <property type="entry name" value="HTH_MERR_2"/>
    <property type="match status" value="1"/>
</dbReference>
<dbReference type="GO" id="GO:0008168">
    <property type="term" value="F:methyltransferase activity"/>
    <property type="evidence" value="ECO:0007669"/>
    <property type="project" value="UniProtKB-KW"/>
</dbReference>
<dbReference type="GO" id="GO:0003700">
    <property type="term" value="F:DNA-binding transcription factor activity"/>
    <property type="evidence" value="ECO:0007669"/>
    <property type="project" value="InterPro"/>
</dbReference>
<dbReference type="Pfam" id="PF13847">
    <property type="entry name" value="Methyltransf_31"/>
    <property type="match status" value="1"/>
</dbReference>
<dbReference type="Proteomes" id="UP000473089">
    <property type="component" value="Unassembled WGS sequence"/>
</dbReference>
<dbReference type="InterPro" id="IPR025714">
    <property type="entry name" value="Methyltranfer_dom"/>
</dbReference>
<dbReference type="InterPro" id="IPR000551">
    <property type="entry name" value="MerR-type_HTH_dom"/>
</dbReference>
<dbReference type="PANTHER" id="PTHR30204">
    <property type="entry name" value="REDOX-CYCLING DRUG-SENSING TRANSCRIPTIONAL ACTIVATOR SOXR"/>
    <property type="match status" value="1"/>
</dbReference>
<dbReference type="CDD" id="cd02440">
    <property type="entry name" value="AdoMet_MTases"/>
    <property type="match status" value="1"/>
</dbReference>
<dbReference type="PRINTS" id="PR00040">
    <property type="entry name" value="HTHMERR"/>
</dbReference>
<dbReference type="EMBL" id="SGJP01000023">
    <property type="protein sequence ID" value="NFA60993.1"/>
    <property type="molecule type" value="Genomic_DNA"/>
</dbReference>
<keyword evidence="3" id="KW-0489">Methyltransferase</keyword>
<dbReference type="PROSITE" id="PS00552">
    <property type="entry name" value="HTH_MERR_1"/>
    <property type="match status" value="1"/>
</dbReference>
<dbReference type="InterPro" id="IPR009061">
    <property type="entry name" value="DNA-bd_dom_put_sf"/>
</dbReference>
<feature type="domain" description="HTH merR-type" evidence="2">
    <location>
        <begin position="8"/>
        <end position="77"/>
    </location>
</feature>
<dbReference type="SUPFAM" id="SSF46955">
    <property type="entry name" value="Putative DNA-binding domain"/>
    <property type="match status" value="1"/>
</dbReference>
<dbReference type="Gene3D" id="3.40.50.150">
    <property type="entry name" value="Vaccinia Virus protein VP39"/>
    <property type="match status" value="1"/>
</dbReference>
<reference evidence="3 4" key="1">
    <citation type="submission" date="2019-02" db="EMBL/GenBank/DDBJ databases">
        <title>Genome sequencing of Clostridium botulinum clinical isolates.</title>
        <authorList>
            <person name="Brunt J."/>
            <person name="Van Vliet A.H.M."/>
            <person name="Stringer S.C."/>
            <person name="Grant K.A."/>
            <person name="Carter A.C."/>
            <person name="Peck M.W."/>
        </authorList>
    </citation>
    <scope>NUCLEOTIDE SEQUENCE [LARGE SCALE GENOMIC DNA]</scope>
    <source>
        <strain evidence="3 4">R1125/03</strain>
    </source>
</reference>
<dbReference type="CDD" id="cd01106">
    <property type="entry name" value="HTH_TipAL-Mta"/>
    <property type="match status" value="1"/>
</dbReference>
<name>A0A6M0T0U1_CLOBO</name>
<dbReference type="SUPFAM" id="SSF53335">
    <property type="entry name" value="S-adenosyl-L-methionine-dependent methyltransferases"/>
    <property type="match status" value="1"/>
</dbReference>
<organism evidence="3 4">
    <name type="scientific">Clostridium botulinum</name>
    <dbReference type="NCBI Taxonomy" id="1491"/>
    <lineage>
        <taxon>Bacteria</taxon>
        <taxon>Bacillati</taxon>
        <taxon>Bacillota</taxon>
        <taxon>Clostridia</taxon>
        <taxon>Eubacteriales</taxon>
        <taxon>Clostridiaceae</taxon>
        <taxon>Clostridium</taxon>
    </lineage>
</organism>
<protein>
    <submittedName>
        <fullName evidence="3">Methyltransferase domain-containing protein</fullName>
    </submittedName>
</protein>
<dbReference type="GO" id="GO:0003677">
    <property type="term" value="F:DNA binding"/>
    <property type="evidence" value="ECO:0007669"/>
    <property type="project" value="UniProtKB-KW"/>
</dbReference>
<evidence type="ECO:0000259" key="2">
    <source>
        <dbReference type="PROSITE" id="PS50937"/>
    </source>
</evidence>
<dbReference type="InterPro" id="IPR047057">
    <property type="entry name" value="MerR_fam"/>
</dbReference>
<evidence type="ECO:0000256" key="1">
    <source>
        <dbReference type="ARBA" id="ARBA00023125"/>
    </source>
</evidence>
<evidence type="ECO:0000313" key="3">
    <source>
        <dbReference type="EMBL" id="NFA60993.1"/>
    </source>
</evidence>
<keyword evidence="1" id="KW-0238">DNA-binding</keyword>
<dbReference type="Pfam" id="PF13411">
    <property type="entry name" value="MerR_1"/>
    <property type="match status" value="1"/>
</dbReference>
<dbReference type="SMART" id="SM00422">
    <property type="entry name" value="HTH_MERR"/>
    <property type="match status" value="1"/>
</dbReference>
<keyword evidence="3" id="KW-0808">Transferase</keyword>